<dbReference type="Proteomes" id="UP000536534">
    <property type="component" value="Unassembled WGS sequence"/>
</dbReference>
<keyword evidence="2" id="KW-0808">Transferase</keyword>
<dbReference type="AlphaFoldDB" id="A0A7X7LWV5"/>
<evidence type="ECO:0000313" key="3">
    <source>
        <dbReference type="Proteomes" id="UP000536534"/>
    </source>
</evidence>
<dbReference type="RefSeq" id="WP_068808815.1">
    <property type="nucleotide sequence ID" value="NZ_MBFM01000004.1"/>
</dbReference>
<dbReference type="Pfam" id="PF00156">
    <property type="entry name" value="Pribosyltran"/>
    <property type="match status" value="1"/>
</dbReference>
<organism evidence="2 3">
    <name type="scientific">Thauera phenolivorans</name>
    <dbReference type="NCBI Taxonomy" id="1792543"/>
    <lineage>
        <taxon>Bacteria</taxon>
        <taxon>Pseudomonadati</taxon>
        <taxon>Pseudomonadota</taxon>
        <taxon>Betaproteobacteria</taxon>
        <taxon>Rhodocyclales</taxon>
        <taxon>Zoogloeaceae</taxon>
        <taxon>Thauera</taxon>
    </lineage>
</organism>
<dbReference type="EMBL" id="JAAYYV010000233">
    <property type="protein sequence ID" value="NLF54545.1"/>
    <property type="molecule type" value="Genomic_DNA"/>
</dbReference>
<gene>
    <name evidence="2" type="primary">pyrR</name>
    <name evidence="2" type="ORF">GX576_09185</name>
</gene>
<dbReference type="PANTHER" id="PTHR11608">
    <property type="entry name" value="BIFUNCTIONAL PROTEIN PYRR"/>
    <property type="match status" value="1"/>
</dbReference>
<accession>A0A7X7LWV5</accession>
<name>A0A7X7LWV5_9RHOO</name>
<dbReference type="Gene3D" id="3.40.50.2020">
    <property type="match status" value="1"/>
</dbReference>
<dbReference type="InterPro" id="IPR000836">
    <property type="entry name" value="PRTase_dom"/>
</dbReference>
<feature type="domain" description="Phosphoribosyltransferase" evidence="1">
    <location>
        <begin position="3"/>
        <end position="132"/>
    </location>
</feature>
<dbReference type="OrthoDB" id="9802227at2"/>
<sequence>MQIPDAEALCRELADQIRPHVTPDTALVGIRTGGLWLAERLHAELGLSTPLGAIDVSFYRDDYAAKGLHANPQRTDIPCKVEGAPIVLVDDVLYTGRTTRAALNELFDYGRPSRVELAVLVDRGGRELPVAARFCALTLSAPLAASQVLELERTADGTLSLRLTDA</sequence>
<keyword evidence="2" id="KW-0328">Glycosyltransferase</keyword>
<dbReference type="EC" id="2.4.2.9" evidence="2"/>
<dbReference type="CDD" id="cd06223">
    <property type="entry name" value="PRTases_typeI"/>
    <property type="match status" value="1"/>
</dbReference>
<evidence type="ECO:0000259" key="1">
    <source>
        <dbReference type="Pfam" id="PF00156"/>
    </source>
</evidence>
<comment type="caution">
    <text evidence="2">The sequence shown here is derived from an EMBL/GenBank/DDBJ whole genome shotgun (WGS) entry which is preliminary data.</text>
</comment>
<dbReference type="NCBIfam" id="NF003545">
    <property type="entry name" value="PRK05205.1-1"/>
    <property type="match status" value="1"/>
</dbReference>
<dbReference type="SUPFAM" id="SSF53271">
    <property type="entry name" value="PRTase-like"/>
    <property type="match status" value="1"/>
</dbReference>
<reference evidence="2 3" key="1">
    <citation type="journal article" date="2020" name="Biotechnol. Biofuels">
        <title>New insights from the biogas microbiome by comprehensive genome-resolved metagenomics of nearly 1600 species originating from multiple anaerobic digesters.</title>
        <authorList>
            <person name="Campanaro S."/>
            <person name="Treu L."/>
            <person name="Rodriguez-R L.M."/>
            <person name="Kovalovszki A."/>
            <person name="Ziels R.M."/>
            <person name="Maus I."/>
            <person name="Zhu X."/>
            <person name="Kougias P.G."/>
            <person name="Basile A."/>
            <person name="Luo G."/>
            <person name="Schluter A."/>
            <person name="Konstantinidis K.T."/>
            <person name="Angelidaki I."/>
        </authorList>
    </citation>
    <scope>NUCLEOTIDE SEQUENCE [LARGE SCALE GENOMIC DNA]</scope>
    <source>
        <strain evidence="2">AS06rmzACSIP_256</strain>
    </source>
</reference>
<evidence type="ECO:0000313" key="2">
    <source>
        <dbReference type="EMBL" id="NLF54545.1"/>
    </source>
</evidence>
<protein>
    <submittedName>
        <fullName evidence="2">Bifunctional pyr operon transcriptional regulator/uracil phosphoribosyltransferase PyrR</fullName>
        <ecNumber evidence="2">2.4.2.9</ecNumber>
    </submittedName>
</protein>
<dbReference type="InterPro" id="IPR050137">
    <property type="entry name" value="PyrR_bifunctional"/>
</dbReference>
<dbReference type="GO" id="GO:0004845">
    <property type="term" value="F:uracil phosphoribosyltransferase activity"/>
    <property type="evidence" value="ECO:0007669"/>
    <property type="project" value="UniProtKB-EC"/>
</dbReference>
<dbReference type="PANTHER" id="PTHR11608:SF0">
    <property type="entry name" value="BIFUNCTIONAL PROTEIN PYRR"/>
    <property type="match status" value="1"/>
</dbReference>
<dbReference type="InterPro" id="IPR029057">
    <property type="entry name" value="PRTase-like"/>
</dbReference>
<proteinExistence type="predicted"/>